<dbReference type="NCBIfam" id="NF001138">
    <property type="entry name" value="PRK00143.1"/>
    <property type="match status" value="1"/>
</dbReference>
<comment type="caution">
    <text evidence="13">The sequence shown here is derived from an EMBL/GenBank/DDBJ whole genome shotgun (WGS) entry which is preliminary data.</text>
</comment>
<dbReference type="InterPro" id="IPR014729">
    <property type="entry name" value="Rossmann-like_a/b/a_fold"/>
</dbReference>
<feature type="domain" description="tRNA-specific 2-thiouridylase MnmA-like C-terminal" evidence="11">
    <location>
        <begin position="376"/>
        <end position="410"/>
    </location>
</feature>
<dbReference type="Pfam" id="PF03054">
    <property type="entry name" value="tRNA_Me_trans"/>
    <property type="match status" value="1"/>
</dbReference>
<dbReference type="NCBIfam" id="TIGR00420">
    <property type="entry name" value="trmU"/>
    <property type="match status" value="1"/>
</dbReference>
<name>A0A7X9TCL4_9ACTN</name>
<evidence type="ECO:0000256" key="10">
    <source>
        <dbReference type="SAM" id="MobiDB-lite"/>
    </source>
</evidence>
<dbReference type="GO" id="GO:0000049">
    <property type="term" value="F:tRNA binding"/>
    <property type="evidence" value="ECO:0007669"/>
    <property type="project" value="UniProtKB-KW"/>
</dbReference>
<dbReference type="Gene3D" id="3.40.50.620">
    <property type="entry name" value="HUPs"/>
    <property type="match status" value="1"/>
</dbReference>
<dbReference type="HAMAP" id="MF_00144">
    <property type="entry name" value="tRNA_thiouridyl_MnmA"/>
    <property type="match status" value="1"/>
</dbReference>
<dbReference type="InterPro" id="IPR004506">
    <property type="entry name" value="MnmA-like"/>
</dbReference>
<dbReference type="EC" id="2.8.1.13" evidence="9"/>
<protein>
    <recommendedName>
        <fullName evidence="9">tRNA-specific 2-thiouridylase MnmA</fullName>
        <ecNumber evidence="9">2.8.1.13</ecNumber>
    </recommendedName>
</protein>
<comment type="similarity">
    <text evidence="9">Belongs to the MnmA/TRMU family.</text>
</comment>
<evidence type="ECO:0000259" key="11">
    <source>
        <dbReference type="Pfam" id="PF20258"/>
    </source>
</evidence>
<feature type="region of interest" description="Interaction with target base in tRNA" evidence="9">
    <location>
        <begin position="111"/>
        <end position="113"/>
    </location>
</feature>
<feature type="active site" description="Nucleophile" evidence="9">
    <location>
        <position position="116"/>
    </location>
</feature>
<keyword evidence="7" id="KW-1015">Disulfide bond</keyword>
<comment type="subcellular location">
    <subcellularLocation>
        <location evidence="9">Cytoplasm</location>
    </subcellularLocation>
</comment>
<evidence type="ECO:0000313" key="14">
    <source>
        <dbReference type="Proteomes" id="UP000565613"/>
    </source>
</evidence>
<keyword evidence="5 9" id="KW-0067">ATP-binding</keyword>
<keyword evidence="1 9" id="KW-0820">tRNA-binding</keyword>
<accession>A0A7X9TCL4</accession>
<feature type="binding site" evidence="9">
    <location>
        <position position="140"/>
    </location>
    <ligand>
        <name>ATP</name>
        <dbReference type="ChEBI" id="CHEBI:30616"/>
    </ligand>
</feature>
<keyword evidence="2 9" id="KW-0808">Transferase</keyword>
<feature type="active site" description="Cysteine persulfide intermediate" evidence="9">
    <location>
        <position position="220"/>
    </location>
</feature>
<dbReference type="GO" id="GO:0002143">
    <property type="term" value="P:tRNA wobble position uridine thiolation"/>
    <property type="evidence" value="ECO:0007669"/>
    <property type="project" value="TreeGrafter"/>
</dbReference>
<dbReference type="Proteomes" id="UP000565613">
    <property type="component" value="Unassembled WGS sequence"/>
</dbReference>
<dbReference type="GO" id="GO:0103016">
    <property type="term" value="F:tRNA-uridine 2-sulfurtransferase activity"/>
    <property type="evidence" value="ECO:0007669"/>
    <property type="project" value="UniProtKB-EC"/>
</dbReference>
<evidence type="ECO:0000256" key="9">
    <source>
        <dbReference type="HAMAP-Rule" id="MF_00144"/>
    </source>
</evidence>
<dbReference type="Gene3D" id="2.30.30.280">
    <property type="entry name" value="Adenine nucleotide alpha hydrolases-like domains"/>
    <property type="match status" value="1"/>
</dbReference>
<feature type="region of interest" description="Disordered" evidence="10">
    <location>
        <begin position="416"/>
        <end position="436"/>
    </location>
</feature>
<dbReference type="InterPro" id="IPR046885">
    <property type="entry name" value="MnmA-like_C"/>
</dbReference>
<feature type="binding site" evidence="9">
    <location>
        <position position="51"/>
    </location>
    <ligand>
        <name>ATP</name>
        <dbReference type="ChEBI" id="CHEBI:30616"/>
    </ligand>
</feature>
<dbReference type="CDD" id="cd01998">
    <property type="entry name" value="MnmA_TRMU-like"/>
    <property type="match status" value="1"/>
</dbReference>
<evidence type="ECO:0000256" key="2">
    <source>
        <dbReference type="ARBA" id="ARBA00022679"/>
    </source>
</evidence>
<dbReference type="Pfam" id="PF20259">
    <property type="entry name" value="tRNA_Me_trans_M"/>
    <property type="match status" value="1"/>
</dbReference>
<dbReference type="SUPFAM" id="SSF52402">
    <property type="entry name" value="Adenine nucleotide alpha hydrolases-like"/>
    <property type="match status" value="1"/>
</dbReference>
<sequence>MYDAAPAARSAHAAPAGSGQTVYLGMSGGVDSALAAALLLEQGYRVHAVYMRNWSRDLPGFKCTWADDLADAERVAVTLGIDLDVWDCEAEYKSTVVDYLVDAYAHGLTPNPDVMCNQTVKFGTFARRAFAEGADFVATGHYARVLREPATAPGAPARTRLLRAADEHKDQTYFLWRVPEATLSRTLFPIGDIPTKAQVRRMCAERGLGVEAKPDSDGICFIGPVGIRTFLLDTLERRAGDIVEWEAGRIIGHHDGAFLFTVGQRKGLGIGGGPKRYVVATDVVTNTVYATADPACPALWTRRVLLTDVRWVHGEPPAPGDYLVRSRHTGDLRPAHVTPFSPAPSQQAPAGNAGETGHAGETCGAGEKGHAGEKCGTSVLVEYAEPVRTVAPGQSAVIYDGLECLGGGIIVRPELRPPRSGVPGELTLPSACEPGL</sequence>
<keyword evidence="9" id="KW-0963">Cytoplasm</keyword>
<comment type="function">
    <text evidence="9">Catalyzes the 2-thiolation of uridine at the wobble position (U34) of tRNA, leading to the formation of s(2)U34.</text>
</comment>
<dbReference type="PANTHER" id="PTHR11933:SF5">
    <property type="entry name" value="MITOCHONDRIAL TRNA-SPECIFIC 2-THIOURIDYLASE 1"/>
    <property type="match status" value="1"/>
</dbReference>
<evidence type="ECO:0000256" key="8">
    <source>
        <dbReference type="ARBA" id="ARBA00051542"/>
    </source>
</evidence>
<comment type="catalytic activity">
    <reaction evidence="8 9">
        <text>S-sulfanyl-L-cysteinyl-[protein] + uridine(34) in tRNA + AH2 + ATP = 2-thiouridine(34) in tRNA + L-cysteinyl-[protein] + A + AMP + diphosphate + H(+)</text>
        <dbReference type="Rhea" id="RHEA:47032"/>
        <dbReference type="Rhea" id="RHEA-COMP:10131"/>
        <dbReference type="Rhea" id="RHEA-COMP:11726"/>
        <dbReference type="Rhea" id="RHEA-COMP:11727"/>
        <dbReference type="Rhea" id="RHEA-COMP:11728"/>
        <dbReference type="ChEBI" id="CHEBI:13193"/>
        <dbReference type="ChEBI" id="CHEBI:15378"/>
        <dbReference type="ChEBI" id="CHEBI:17499"/>
        <dbReference type="ChEBI" id="CHEBI:29950"/>
        <dbReference type="ChEBI" id="CHEBI:30616"/>
        <dbReference type="ChEBI" id="CHEBI:33019"/>
        <dbReference type="ChEBI" id="CHEBI:61963"/>
        <dbReference type="ChEBI" id="CHEBI:65315"/>
        <dbReference type="ChEBI" id="CHEBI:87170"/>
        <dbReference type="ChEBI" id="CHEBI:456215"/>
        <dbReference type="EC" id="2.8.1.13"/>
    </reaction>
</comment>
<feature type="region of interest" description="Disordered" evidence="10">
    <location>
        <begin position="335"/>
        <end position="371"/>
    </location>
</feature>
<evidence type="ECO:0000256" key="6">
    <source>
        <dbReference type="ARBA" id="ARBA00022884"/>
    </source>
</evidence>
<evidence type="ECO:0000256" key="7">
    <source>
        <dbReference type="ARBA" id="ARBA00023157"/>
    </source>
</evidence>
<reference evidence="13 14" key="1">
    <citation type="submission" date="2020-04" db="EMBL/GenBank/DDBJ databases">
        <authorList>
            <person name="Hitch T.C.A."/>
            <person name="Wylensek D."/>
            <person name="Clavel T."/>
        </authorList>
    </citation>
    <scope>NUCLEOTIDE SEQUENCE [LARGE SCALE GENOMIC DNA]</scope>
    <source>
        <strain evidence="13 14">105184</strain>
    </source>
</reference>
<dbReference type="Gene3D" id="2.40.30.10">
    <property type="entry name" value="Translation factors"/>
    <property type="match status" value="1"/>
</dbReference>
<organism evidence="13 14">
    <name type="scientific">Parafannyhessea umbonata</name>
    <dbReference type="NCBI Taxonomy" id="604330"/>
    <lineage>
        <taxon>Bacteria</taxon>
        <taxon>Bacillati</taxon>
        <taxon>Actinomycetota</taxon>
        <taxon>Coriobacteriia</taxon>
        <taxon>Coriobacteriales</taxon>
        <taxon>Atopobiaceae</taxon>
        <taxon>Parafannyhessea</taxon>
    </lineage>
</organism>
<proteinExistence type="inferred from homology"/>
<evidence type="ECO:0000256" key="4">
    <source>
        <dbReference type="ARBA" id="ARBA00022741"/>
    </source>
</evidence>
<evidence type="ECO:0000256" key="3">
    <source>
        <dbReference type="ARBA" id="ARBA00022694"/>
    </source>
</evidence>
<feature type="region of interest" description="Interaction with tRNA" evidence="9">
    <location>
        <begin position="169"/>
        <end position="171"/>
    </location>
</feature>
<dbReference type="AlphaFoldDB" id="A0A7X9TCL4"/>
<feature type="site" description="Interaction with tRNA" evidence="9">
    <location>
        <position position="141"/>
    </location>
</feature>
<comment type="caution">
    <text evidence="9">Lacks conserved residue(s) required for the propagation of feature annotation.</text>
</comment>
<evidence type="ECO:0000256" key="1">
    <source>
        <dbReference type="ARBA" id="ARBA00022555"/>
    </source>
</evidence>
<dbReference type="Pfam" id="PF20258">
    <property type="entry name" value="tRNA_Me_trans_C"/>
    <property type="match status" value="1"/>
</dbReference>
<dbReference type="GO" id="GO:0005524">
    <property type="term" value="F:ATP binding"/>
    <property type="evidence" value="ECO:0007669"/>
    <property type="project" value="UniProtKB-KW"/>
</dbReference>
<keyword evidence="6 9" id="KW-0694">RNA-binding</keyword>
<keyword evidence="3 9" id="KW-0819">tRNA processing</keyword>
<keyword evidence="4 9" id="KW-0547">Nucleotide-binding</keyword>
<evidence type="ECO:0000259" key="12">
    <source>
        <dbReference type="Pfam" id="PF20259"/>
    </source>
</evidence>
<dbReference type="InterPro" id="IPR046884">
    <property type="entry name" value="MnmA-like_central"/>
</dbReference>
<evidence type="ECO:0000256" key="5">
    <source>
        <dbReference type="ARBA" id="ARBA00022840"/>
    </source>
</evidence>
<dbReference type="EMBL" id="JABAGR010000017">
    <property type="protein sequence ID" value="NMF26767.1"/>
    <property type="molecule type" value="Genomic_DNA"/>
</dbReference>
<dbReference type="InterPro" id="IPR023382">
    <property type="entry name" value="MnmA-like_central_sf"/>
</dbReference>
<dbReference type="GO" id="GO:0005737">
    <property type="term" value="C:cytoplasm"/>
    <property type="evidence" value="ECO:0007669"/>
    <property type="project" value="UniProtKB-SubCell"/>
</dbReference>
<feature type="domain" description="tRNA-specific 2-thiouridylase MnmA-like central" evidence="12">
    <location>
        <begin position="229"/>
        <end position="289"/>
    </location>
</feature>
<gene>
    <name evidence="9 13" type="primary">mnmA</name>
    <name evidence="13" type="ORF">HF885_10145</name>
</gene>
<feature type="binding site" evidence="9">
    <location>
        <begin position="25"/>
        <end position="32"/>
    </location>
    <ligand>
        <name>ATP</name>
        <dbReference type="ChEBI" id="CHEBI:30616"/>
    </ligand>
</feature>
<dbReference type="PANTHER" id="PTHR11933">
    <property type="entry name" value="TRNA 5-METHYLAMINOMETHYL-2-THIOURIDYLATE -METHYLTRANSFERASE"/>
    <property type="match status" value="1"/>
</dbReference>
<feature type="site" description="Interaction with tRNA" evidence="9">
    <location>
        <position position="394"/>
    </location>
</feature>
<evidence type="ECO:0000313" key="13">
    <source>
        <dbReference type="EMBL" id="NMF26767.1"/>
    </source>
</evidence>